<dbReference type="OrthoDB" id="9813383at2"/>
<dbReference type="PROSITE" id="PS51273">
    <property type="entry name" value="GATASE_TYPE_1"/>
    <property type="match status" value="1"/>
</dbReference>
<comment type="caution">
    <text evidence="1">The sequence shown here is derived from an EMBL/GenBank/DDBJ whole genome shotgun (WGS) entry which is preliminary data.</text>
</comment>
<dbReference type="InterPro" id="IPR044668">
    <property type="entry name" value="PuuD-like"/>
</dbReference>
<dbReference type="AlphaFoldDB" id="X0QNW7"/>
<protein>
    <submittedName>
        <fullName evidence="1">Glutamine amidotransferase</fullName>
    </submittedName>
</protein>
<dbReference type="SUPFAM" id="SSF52317">
    <property type="entry name" value="Class I glutamine amidotransferase-like"/>
    <property type="match status" value="1"/>
</dbReference>
<name>X0QNW7_9LACO</name>
<dbReference type="STRING" id="1423734.FC83_GL003341"/>
<dbReference type="InterPro" id="IPR029062">
    <property type="entry name" value="Class_I_gatase-like"/>
</dbReference>
<evidence type="ECO:0000313" key="1">
    <source>
        <dbReference type="EMBL" id="KRM33256.1"/>
    </source>
</evidence>
<dbReference type="PATRIC" id="fig|1423734.3.peg.3392"/>
<dbReference type="GO" id="GO:0033969">
    <property type="term" value="F:gamma-glutamyl-gamma-aminobutyrate hydrolase activity"/>
    <property type="evidence" value="ECO:0007669"/>
    <property type="project" value="TreeGrafter"/>
</dbReference>
<dbReference type="eggNOG" id="COG2071">
    <property type="taxonomic scope" value="Bacteria"/>
</dbReference>
<keyword evidence="1" id="KW-0315">Glutamine amidotransferase</keyword>
<keyword evidence="1" id="KW-0808">Transferase</keyword>
<dbReference type="GO" id="GO:0006598">
    <property type="term" value="P:polyamine catabolic process"/>
    <property type="evidence" value="ECO:0007669"/>
    <property type="project" value="TreeGrafter"/>
</dbReference>
<accession>X0QNW7</accession>
<dbReference type="GO" id="GO:0005829">
    <property type="term" value="C:cytosol"/>
    <property type="evidence" value="ECO:0007669"/>
    <property type="project" value="TreeGrafter"/>
</dbReference>
<gene>
    <name evidence="1" type="ORF">FC83_GL003341</name>
</gene>
<dbReference type="PANTHER" id="PTHR43235">
    <property type="entry name" value="GLUTAMINE AMIDOTRANSFERASE PB2B2.05-RELATED"/>
    <property type="match status" value="1"/>
</dbReference>
<dbReference type="EMBL" id="AZGA01000057">
    <property type="protein sequence ID" value="KRM33256.1"/>
    <property type="molecule type" value="Genomic_DNA"/>
</dbReference>
<sequence>MKPRILIPADVNLEEAELINQVHADYVPRPVVDAIQRAGGLPIVLPYSLNEDDVAAYMSMGDGVMFLGGPDVSPNLYHQRLGAHLGKTCFNRDEFEVMILNAAIQTHKTIFAVCRGAQLINVALGGDLYQDIDTQVDSAYIEHNQLIAGDLPAHDIKVASSSHLSDVVGTRLYVNSRHHQAIHKVGRGLHVTAKAPDGIVEAIESNKNDNIVAVQWHPENLADQQSEDQALFDDFIARTKLNMGTVTLSTSGLRSIS</sequence>
<keyword evidence="2" id="KW-1185">Reference proteome</keyword>
<dbReference type="RefSeq" id="WP_052004710.1">
    <property type="nucleotide sequence ID" value="NZ_AZGA01000057.1"/>
</dbReference>
<dbReference type="Gene3D" id="3.40.50.880">
    <property type="match status" value="1"/>
</dbReference>
<proteinExistence type="predicted"/>
<evidence type="ECO:0000313" key="2">
    <source>
        <dbReference type="Proteomes" id="UP000051236"/>
    </source>
</evidence>
<dbReference type="CDD" id="cd01745">
    <property type="entry name" value="GATase1_2"/>
    <property type="match status" value="1"/>
</dbReference>
<dbReference type="PANTHER" id="PTHR43235:SF1">
    <property type="entry name" value="GLUTAMINE AMIDOTRANSFERASE PB2B2.05-RELATED"/>
    <property type="match status" value="1"/>
</dbReference>
<dbReference type="InterPro" id="IPR011697">
    <property type="entry name" value="Peptidase_C26"/>
</dbReference>
<dbReference type="Pfam" id="PF07722">
    <property type="entry name" value="Peptidase_C26"/>
    <property type="match status" value="1"/>
</dbReference>
<reference evidence="1 2" key="1">
    <citation type="journal article" date="2015" name="Genome Announc.">
        <title>Expanding the biotechnology potential of lactobacilli through comparative genomics of 213 strains and associated genera.</title>
        <authorList>
            <person name="Sun Z."/>
            <person name="Harris H.M."/>
            <person name="McCann A."/>
            <person name="Guo C."/>
            <person name="Argimon S."/>
            <person name="Zhang W."/>
            <person name="Yang X."/>
            <person name="Jeffery I.B."/>
            <person name="Cooney J.C."/>
            <person name="Kagawa T.F."/>
            <person name="Liu W."/>
            <person name="Song Y."/>
            <person name="Salvetti E."/>
            <person name="Wrobel A."/>
            <person name="Rasinkangas P."/>
            <person name="Parkhill J."/>
            <person name="Rea M.C."/>
            <person name="O'Sullivan O."/>
            <person name="Ritari J."/>
            <person name="Douillard F.P."/>
            <person name="Paul Ross R."/>
            <person name="Yang R."/>
            <person name="Briner A.E."/>
            <person name="Felis G.E."/>
            <person name="de Vos W.M."/>
            <person name="Barrangou R."/>
            <person name="Klaenhammer T.R."/>
            <person name="Caufield P.W."/>
            <person name="Cui Y."/>
            <person name="Zhang H."/>
            <person name="O'Toole P.W."/>
        </authorList>
    </citation>
    <scope>NUCLEOTIDE SEQUENCE [LARGE SCALE GENOMIC DNA]</scope>
    <source>
        <strain evidence="1 2">DSM 18527</strain>
    </source>
</reference>
<dbReference type="Proteomes" id="UP000051236">
    <property type="component" value="Unassembled WGS sequence"/>
</dbReference>
<dbReference type="GO" id="GO:0016740">
    <property type="term" value="F:transferase activity"/>
    <property type="evidence" value="ECO:0007669"/>
    <property type="project" value="UniProtKB-KW"/>
</dbReference>
<organism evidence="1 2">
    <name type="scientific">Agrilactobacillus composti DSM 18527 = JCM 14202</name>
    <dbReference type="NCBI Taxonomy" id="1423734"/>
    <lineage>
        <taxon>Bacteria</taxon>
        <taxon>Bacillati</taxon>
        <taxon>Bacillota</taxon>
        <taxon>Bacilli</taxon>
        <taxon>Lactobacillales</taxon>
        <taxon>Lactobacillaceae</taxon>
        <taxon>Agrilactobacillus</taxon>
    </lineage>
</organism>